<dbReference type="InterPro" id="IPR004573">
    <property type="entry name" value="rRNA_ssu_MeTfrase_B"/>
</dbReference>
<dbReference type="GO" id="GO:0008649">
    <property type="term" value="F:rRNA methyltransferase activity"/>
    <property type="evidence" value="ECO:0007669"/>
    <property type="project" value="InterPro"/>
</dbReference>
<keyword evidence="5" id="KW-0963">Cytoplasm</keyword>
<organism evidence="16 17">
    <name type="scientific">Insulibacter thermoxylanivorax</name>
    <dbReference type="NCBI Taxonomy" id="2749268"/>
    <lineage>
        <taxon>Bacteria</taxon>
        <taxon>Bacillati</taxon>
        <taxon>Bacillota</taxon>
        <taxon>Bacilli</taxon>
        <taxon>Bacillales</taxon>
        <taxon>Paenibacillaceae</taxon>
        <taxon>Insulibacter</taxon>
    </lineage>
</organism>
<name>A0A916QG42_9BACL</name>
<dbReference type="PANTHER" id="PTHR22807:SF53">
    <property type="entry name" value="RIBOSOMAL RNA SMALL SUBUNIT METHYLTRANSFERASE B-RELATED"/>
    <property type="match status" value="1"/>
</dbReference>
<sequence length="450" mass="50293">MSGRARSTALDILLKIERDQAYSNLELNQALKAGKLNQQDAALVTEIVYGTIQRQNTIDYYLSRFVARGLDKVEPWVRILLRLSFYQIYYLDRIPPHAAVNEAVNIAKKRGHKGIAGMVNGVLRSVLRSLHTLQIPDSLPPAKRISLVHSHPEWLVQRWIEQYGAEETEAMCEANNQPAPISVRVNRLKTDRDAMLAALREHGFDARPSLLSEDGIVLAGRRGNIAHTDWYEQGLLTIQDESSMVVARMLDAQPGMRVLDCCAAPGGKTTHIAETMGDEGEIWANDIHEHKQALIEAQVRRLGLSSVRTRVGDAANLAEEFPAEHFDRILLDAPCSGLGVIRRKPDIKWRKSSEEIAELANLQLHLLIQAAKLLKRGGILVYSTCTVDPAENEQVIRRFLADHPEFTADEQADLLPPALSPNAEHQLGAVRILPHHYGSDGFFIARLRRA</sequence>
<dbReference type="SUPFAM" id="SSF48013">
    <property type="entry name" value="NusB-like"/>
    <property type="match status" value="1"/>
</dbReference>
<dbReference type="Proteomes" id="UP000654993">
    <property type="component" value="Unassembled WGS sequence"/>
</dbReference>
<evidence type="ECO:0000256" key="4">
    <source>
        <dbReference type="ARBA" id="ARBA00012140"/>
    </source>
</evidence>
<evidence type="ECO:0000256" key="12">
    <source>
        <dbReference type="ARBA" id="ARBA00031088"/>
    </source>
</evidence>
<comment type="subcellular location">
    <subcellularLocation>
        <location evidence="2">Cytoplasm</location>
    </subcellularLocation>
</comment>
<dbReference type="FunFam" id="1.10.940.10:FF:000006">
    <property type="entry name" value="16S rRNA (Cytosine(967)-C(5))-methyltransferase RsmB"/>
    <property type="match status" value="1"/>
</dbReference>
<dbReference type="GO" id="GO:0005737">
    <property type="term" value="C:cytoplasm"/>
    <property type="evidence" value="ECO:0007669"/>
    <property type="project" value="UniProtKB-SubCell"/>
</dbReference>
<feature type="binding site" evidence="14">
    <location>
        <position position="286"/>
    </location>
    <ligand>
        <name>S-adenosyl-L-methionine</name>
        <dbReference type="ChEBI" id="CHEBI:59789"/>
    </ligand>
</feature>
<evidence type="ECO:0000256" key="10">
    <source>
        <dbReference type="ARBA" id="ARBA00022884"/>
    </source>
</evidence>
<dbReference type="CDD" id="cd02440">
    <property type="entry name" value="AdoMet_MTases"/>
    <property type="match status" value="1"/>
</dbReference>
<evidence type="ECO:0000256" key="5">
    <source>
        <dbReference type="ARBA" id="ARBA00022490"/>
    </source>
</evidence>
<evidence type="ECO:0000256" key="7">
    <source>
        <dbReference type="ARBA" id="ARBA00022603"/>
    </source>
</evidence>
<dbReference type="InterPro" id="IPR018314">
    <property type="entry name" value="RsmB/NOL1/NOP2-like_CS"/>
</dbReference>
<dbReference type="Gene3D" id="1.10.940.10">
    <property type="entry name" value="NusB-like"/>
    <property type="match status" value="1"/>
</dbReference>
<comment type="similarity">
    <text evidence="3 14">Belongs to the class I-like SAM-binding methyltransferase superfamily. RsmB/NOP family.</text>
</comment>
<accession>A0A916QG42</accession>
<evidence type="ECO:0000313" key="17">
    <source>
        <dbReference type="Proteomes" id="UP000654993"/>
    </source>
</evidence>
<dbReference type="PANTHER" id="PTHR22807">
    <property type="entry name" value="NOP2 YEAST -RELATED NOL1/NOP2/FMU SUN DOMAIN-CONTAINING"/>
    <property type="match status" value="1"/>
</dbReference>
<dbReference type="NCBIfam" id="NF011494">
    <property type="entry name" value="PRK14902.1"/>
    <property type="match status" value="1"/>
</dbReference>
<evidence type="ECO:0000256" key="3">
    <source>
        <dbReference type="ARBA" id="ARBA00007494"/>
    </source>
</evidence>
<dbReference type="Gene3D" id="3.30.70.1170">
    <property type="entry name" value="Sun protein, domain 3"/>
    <property type="match status" value="1"/>
</dbReference>
<evidence type="ECO:0000256" key="8">
    <source>
        <dbReference type="ARBA" id="ARBA00022679"/>
    </source>
</evidence>
<dbReference type="RefSeq" id="WP_200966060.1">
    <property type="nucleotide sequence ID" value="NZ_BMAQ01000006.1"/>
</dbReference>
<dbReference type="EMBL" id="BMAQ01000006">
    <property type="protein sequence ID" value="GFR37797.1"/>
    <property type="molecule type" value="Genomic_DNA"/>
</dbReference>
<evidence type="ECO:0000256" key="11">
    <source>
        <dbReference type="ARBA" id="ARBA00030399"/>
    </source>
</evidence>
<dbReference type="PROSITE" id="PS51686">
    <property type="entry name" value="SAM_MT_RSMB_NOP"/>
    <property type="match status" value="1"/>
</dbReference>
<evidence type="ECO:0000256" key="1">
    <source>
        <dbReference type="ARBA" id="ARBA00002724"/>
    </source>
</evidence>
<dbReference type="GO" id="GO:0006355">
    <property type="term" value="P:regulation of DNA-templated transcription"/>
    <property type="evidence" value="ECO:0007669"/>
    <property type="project" value="InterPro"/>
</dbReference>
<reference evidence="16" key="1">
    <citation type="submission" date="2020-08" db="EMBL/GenBank/DDBJ databases">
        <authorList>
            <person name="Uke A."/>
            <person name="Chhe C."/>
            <person name="Baramee S."/>
            <person name="Kosugi A."/>
        </authorList>
    </citation>
    <scope>NUCLEOTIDE SEQUENCE</scope>
    <source>
        <strain evidence="16">DA-C8</strain>
    </source>
</reference>
<dbReference type="InterPro" id="IPR029063">
    <property type="entry name" value="SAM-dependent_MTases_sf"/>
</dbReference>
<comment type="caution">
    <text evidence="16">The sequence shown here is derived from an EMBL/GenBank/DDBJ whole genome shotgun (WGS) entry which is preliminary data.</text>
</comment>
<dbReference type="SUPFAM" id="SSF53335">
    <property type="entry name" value="S-adenosyl-L-methionine-dependent methyltransferases"/>
    <property type="match status" value="1"/>
</dbReference>
<dbReference type="InterPro" id="IPR006027">
    <property type="entry name" value="NusB_RsmB_TIM44"/>
</dbReference>
<gene>
    <name evidence="16" type="primary">sun</name>
    <name evidence="16" type="ORF">PRECH8_10930</name>
</gene>
<feature type="domain" description="SAM-dependent MTase RsmB/NOP-type" evidence="15">
    <location>
        <begin position="171"/>
        <end position="450"/>
    </location>
</feature>
<keyword evidence="6" id="KW-0698">rRNA processing</keyword>
<dbReference type="Pfam" id="PF01189">
    <property type="entry name" value="Methyltr_RsmB-F"/>
    <property type="match status" value="1"/>
</dbReference>
<dbReference type="InterPro" id="IPR049560">
    <property type="entry name" value="MeTrfase_RsmB-F_NOP2_cat"/>
</dbReference>
<reference evidence="16" key="2">
    <citation type="journal article" date="2021" name="Data Brief">
        <title>Draft genome sequence data of the facultative, thermophilic, xylanolytic bacterium Paenibacillus sp. strain DA-C8.</title>
        <authorList>
            <person name="Chhe C."/>
            <person name="Uke A."/>
            <person name="Baramee S."/>
            <person name="Ungkulpasvich U."/>
            <person name="Tachaapaikoon C."/>
            <person name="Pason P."/>
            <person name="Waeonukul R."/>
            <person name="Ratanakhanokchai K."/>
            <person name="Kosugi A."/>
        </authorList>
    </citation>
    <scope>NUCLEOTIDE SEQUENCE</scope>
    <source>
        <strain evidence="16">DA-C8</strain>
    </source>
</reference>
<comment type="function">
    <text evidence="1">Specifically methylates the cytosine at position 967 (m5C967) of 16S rRNA.</text>
</comment>
<evidence type="ECO:0000256" key="13">
    <source>
        <dbReference type="ARBA" id="ARBA00047283"/>
    </source>
</evidence>
<dbReference type="EC" id="2.1.1.176" evidence="4"/>
<dbReference type="NCBIfam" id="TIGR00563">
    <property type="entry name" value="rsmB"/>
    <property type="match status" value="1"/>
</dbReference>
<evidence type="ECO:0000256" key="6">
    <source>
        <dbReference type="ARBA" id="ARBA00022552"/>
    </source>
</evidence>
<protein>
    <recommendedName>
        <fullName evidence="4">16S rRNA (cytosine(967)-C(5))-methyltransferase</fullName>
        <ecNumber evidence="4">2.1.1.176</ecNumber>
    </recommendedName>
    <alternativeName>
        <fullName evidence="11">16S rRNA m5C967 methyltransferase</fullName>
    </alternativeName>
    <alternativeName>
        <fullName evidence="12">rRNA (cytosine-C(5)-)-methyltransferase RsmB</fullName>
    </alternativeName>
</protein>
<feature type="binding site" evidence="14">
    <location>
        <position position="313"/>
    </location>
    <ligand>
        <name>S-adenosyl-L-methionine</name>
        <dbReference type="ChEBI" id="CHEBI:59789"/>
    </ligand>
</feature>
<dbReference type="AlphaFoldDB" id="A0A916QG42"/>
<evidence type="ECO:0000256" key="9">
    <source>
        <dbReference type="ARBA" id="ARBA00022691"/>
    </source>
</evidence>
<evidence type="ECO:0000313" key="16">
    <source>
        <dbReference type="EMBL" id="GFR37797.1"/>
    </source>
</evidence>
<comment type="catalytic activity">
    <reaction evidence="13">
        <text>cytidine(967) in 16S rRNA + S-adenosyl-L-methionine = 5-methylcytidine(967) in 16S rRNA + S-adenosyl-L-homocysteine + H(+)</text>
        <dbReference type="Rhea" id="RHEA:42748"/>
        <dbReference type="Rhea" id="RHEA-COMP:10219"/>
        <dbReference type="Rhea" id="RHEA-COMP:10220"/>
        <dbReference type="ChEBI" id="CHEBI:15378"/>
        <dbReference type="ChEBI" id="CHEBI:57856"/>
        <dbReference type="ChEBI" id="CHEBI:59789"/>
        <dbReference type="ChEBI" id="CHEBI:74483"/>
        <dbReference type="ChEBI" id="CHEBI:82748"/>
        <dbReference type="EC" id="2.1.1.176"/>
    </reaction>
</comment>
<keyword evidence="9 14" id="KW-0949">S-adenosyl-L-methionine</keyword>
<dbReference type="Pfam" id="PF01029">
    <property type="entry name" value="NusB"/>
    <property type="match status" value="1"/>
</dbReference>
<dbReference type="Gene3D" id="3.40.50.150">
    <property type="entry name" value="Vaccinia Virus protein VP39"/>
    <property type="match status" value="1"/>
</dbReference>
<keyword evidence="8 14" id="KW-0808">Transferase</keyword>
<keyword evidence="7 14" id="KW-0489">Methyltransferase</keyword>
<dbReference type="PRINTS" id="PR02008">
    <property type="entry name" value="RCMTFAMILY"/>
</dbReference>
<dbReference type="InterPro" id="IPR023267">
    <property type="entry name" value="RCMT"/>
</dbReference>
<dbReference type="PROSITE" id="PS01153">
    <property type="entry name" value="NOL1_NOP2_SUN"/>
    <property type="match status" value="1"/>
</dbReference>
<proteinExistence type="inferred from homology"/>
<evidence type="ECO:0000256" key="2">
    <source>
        <dbReference type="ARBA" id="ARBA00004496"/>
    </source>
</evidence>
<dbReference type="FunFam" id="3.40.50.150:FF:000257">
    <property type="entry name" value="16S rRNA methyltransferase"/>
    <property type="match status" value="1"/>
</dbReference>
<dbReference type="InterPro" id="IPR001678">
    <property type="entry name" value="MeTrfase_RsmB-F_NOP2_dom"/>
</dbReference>
<evidence type="ECO:0000256" key="14">
    <source>
        <dbReference type="PROSITE-ProRule" id="PRU01023"/>
    </source>
</evidence>
<dbReference type="FunFam" id="3.30.70.1170:FF:000003">
    <property type="entry name" value="16S rRNA (Cytosine(967)-C(5))-methyltransferase RsmB"/>
    <property type="match status" value="1"/>
</dbReference>
<dbReference type="InterPro" id="IPR054728">
    <property type="entry name" value="RsmB-like_ferredoxin"/>
</dbReference>
<dbReference type="GO" id="GO:0003723">
    <property type="term" value="F:RNA binding"/>
    <property type="evidence" value="ECO:0007669"/>
    <property type="project" value="UniProtKB-UniRule"/>
</dbReference>
<dbReference type="InterPro" id="IPR035926">
    <property type="entry name" value="NusB-like_sf"/>
</dbReference>
<dbReference type="Pfam" id="PF22458">
    <property type="entry name" value="RsmF-B_ferredox"/>
    <property type="match status" value="1"/>
</dbReference>
<keyword evidence="17" id="KW-1185">Reference proteome</keyword>
<feature type="binding site" evidence="14">
    <location>
        <begin position="262"/>
        <end position="268"/>
    </location>
    <ligand>
        <name>S-adenosyl-L-methionine</name>
        <dbReference type="ChEBI" id="CHEBI:59789"/>
    </ligand>
</feature>
<feature type="active site" description="Nucleophile" evidence="14">
    <location>
        <position position="385"/>
    </location>
</feature>
<evidence type="ECO:0000259" key="15">
    <source>
        <dbReference type="PROSITE" id="PS51686"/>
    </source>
</evidence>
<feature type="binding site" evidence="14">
    <location>
        <position position="332"/>
    </location>
    <ligand>
        <name>S-adenosyl-L-methionine</name>
        <dbReference type="ChEBI" id="CHEBI:59789"/>
    </ligand>
</feature>
<keyword evidence="10 14" id="KW-0694">RNA-binding</keyword>